<organism evidence="2">
    <name type="scientific">freshwater metagenome</name>
    <dbReference type="NCBI Taxonomy" id="449393"/>
    <lineage>
        <taxon>unclassified sequences</taxon>
        <taxon>metagenomes</taxon>
        <taxon>ecological metagenomes</taxon>
    </lineage>
</organism>
<proteinExistence type="predicted"/>
<feature type="transmembrane region" description="Helical" evidence="1">
    <location>
        <begin position="12"/>
        <end position="35"/>
    </location>
</feature>
<dbReference type="Pfam" id="PF11377">
    <property type="entry name" value="DUF3180"/>
    <property type="match status" value="1"/>
</dbReference>
<dbReference type="EMBL" id="CAEZYQ010000026">
    <property type="protein sequence ID" value="CAB4762173.1"/>
    <property type="molecule type" value="Genomic_DNA"/>
</dbReference>
<feature type="transmembrane region" description="Helical" evidence="1">
    <location>
        <begin position="96"/>
        <end position="116"/>
    </location>
</feature>
<evidence type="ECO:0000313" key="2">
    <source>
        <dbReference type="EMBL" id="CAB4762173.1"/>
    </source>
</evidence>
<feature type="transmembrane region" description="Helical" evidence="1">
    <location>
        <begin position="51"/>
        <end position="69"/>
    </location>
</feature>
<feature type="transmembrane region" description="Helical" evidence="1">
    <location>
        <begin position="128"/>
        <end position="147"/>
    </location>
</feature>
<accession>A0A6J6UTS0</accession>
<evidence type="ECO:0000256" key="1">
    <source>
        <dbReference type="SAM" id="Phobius"/>
    </source>
</evidence>
<dbReference type="AlphaFoldDB" id="A0A6J6UTS0"/>
<sequence length="160" mass="16885">MTEPPREAPTGTIRPVSPVVLVLLALAGLVLGWLLRPVSVELRGVAPVVTWPQPTLLAFVAVALGRFAWDTRRTLKRRPDLLEPHRAVNRLAFGRAASYVGSVAGGGYAGYALAWLGSRGPLAGDRVLWSGLAALAAVAVVACGVLLERACRVRLDDSAS</sequence>
<protein>
    <submittedName>
        <fullName evidence="2">Unannotated protein</fullName>
    </submittedName>
</protein>
<name>A0A6J6UTS0_9ZZZZ</name>
<dbReference type="InterPro" id="IPR021517">
    <property type="entry name" value="DUF3180"/>
</dbReference>
<keyword evidence="1" id="KW-0472">Membrane</keyword>
<keyword evidence="1" id="KW-1133">Transmembrane helix</keyword>
<gene>
    <name evidence="2" type="ORF">UFOPK2761_02729</name>
</gene>
<reference evidence="2" key="1">
    <citation type="submission" date="2020-05" db="EMBL/GenBank/DDBJ databases">
        <authorList>
            <person name="Chiriac C."/>
            <person name="Salcher M."/>
            <person name="Ghai R."/>
            <person name="Kavagutti S V."/>
        </authorList>
    </citation>
    <scope>NUCLEOTIDE SEQUENCE</scope>
</reference>
<keyword evidence="1" id="KW-0812">Transmembrane</keyword>